<keyword evidence="1" id="KW-1133">Transmembrane helix</keyword>
<feature type="transmembrane region" description="Helical" evidence="1">
    <location>
        <begin position="346"/>
        <end position="369"/>
    </location>
</feature>
<keyword evidence="1" id="KW-0472">Membrane</keyword>
<dbReference type="AlphaFoldDB" id="A0A937I0A9"/>
<dbReference type="GO" id="GO:0042910">
    <property type="term" value="F:xenobiotic transmembrane transporter activity"/>
    <property type="evidence" value="ECO:0007669"/>
    <property type="project" value="TreeGrafter"/>
</dbReference>
<evidence type="ECO:0000313" key="2">
    <source>
        <dbReference type="EMBL" id="MBL6811852.1"/>
    </source>
</evidence>
<evidence type="ECO:0000313" key="3">
    <source>
        <dbReference type="Proteomes" id="UP000744438"/>
    </source>
</evidence>
<dbReference type="InterPro" id="IPR001036">
    <property type="entry name" value="Acrflvin-R"/>
</dbReference>
<dbReference type="Proteomes" id="UP000744438">
    <property type="component" value="Unassembled WGS sequence"/>
</dbReference>
<sequence length="436" mass="48452">EIGTIFIEMPFEKDLQRTGWDVYDDLLEKTKDIPGLVVNAKIRENGPPTDSPIEIEVFGKDFDLVTDATIALTKFMKDSVPGAKNIYNTIPTNLLKWTIKIDKERAKQFGVATQDIGAAIQFMTAGVKVGEYRPEDLDEEVDIRVRFPADQRRLDQFDELTVNTRFGQAPLSSFVEVVPAYIPPSIRRVSGERAFTVAAEYAKGALVEDVIPKIEQWIADNNEYERLQFRFGGQQAESDANSAFFLFAFIVGIFLMSILLMVQLNSFYQVFIIVSAVILSTAGVQLGLLVTQQVSSALFTSLGVIALAGIVVNNNIVLVDTYNVISKESPNLSREQIVIRTAAQRLRPIILTSATTVIGLLPLASGIGVDFYQRNIEVGGRVSEWWQPMSFAVVCGLTFASAITLFLTPCWLMLPVAIRNTFNNLKNTFLKTASER</sequence>
<dbReference type="Pfam" id="PF00873">
    <property type="entry name" value="ACR_tran"/>
    <property type="match status" value="1"/>
</dbReference>
<dbReference type="Gene3D" id="1.20.1640.10">
    <property type="entry name" value="Multidrug efflux transporter AcrB transmembrane domain"/>
    <property type="match status" value="1"/>
</dbReference>
<dbReference type="Gene3D" id="3.30.70.1440">
    <property type="entry name" value="Multidrug efflux transporter AcrB pore domain"/>
    <property type="match status" value="1"/>
</dbReference>
<organism evidence="2 3">
    <name type="scientific">SAR86 cluster bacterium</name>
    <dbReference type="NCBI Taxonomy" id="2030880"/>
    <lineage>
        <taxon>Bacteria</taxon>
        <taxon>Pseudomonadati</taxon>
        <taxon>Pseudomonadota</taxon>
        <taxon>Gammaproteobacteria</taxon>
        <taxon>SAR86 cluster</taxon>
    </lineage>
</organism>
<keyword evidence="1" id="KW-0812">Transmembrane</keyword>
<dbReference type="EMBL" id="JADHQC010000016">
    <property type="protein sequence ID" value="MBL6811852.1"/>
    <property type="molecule type" value="Genomic_DNA"/>
</dbReference>
<dbReference type="InterPro" id="IPR027463">
    <property type="entry name" value="AcrB_DN_DC_subdom"/>
</dbReference>
<accession>A0A937I0A9</accession>
<dbReference type="GO" id="GO:0005886">
    <property type="term" value="C:plasma membrane"/>
    <property type="evidence" value="ECO:0007669"/>
    <property type="project" value="TreeGrafter"/>
</dbReference>
<comment type="caution">
    <text evidence="2">The sequence shown here is derived from an EMBL/GenBank/DDBJ whole genome shotgun (WGS) entry which is preliminary data.</text>
</comment>
<protein>
    <submittedName>
        <fullName evidence="2">Efflux RND transporter permease subunit</fullName>
    </submittedName>
</protein>
<dbReference type="SUPFAM" id="SSF82866">
    <property type="entry name" value="Multidrug efflux transporter AcrB transmembrane domain"/>
    <property type="match status" value="1"/>
</dbReference>
<evidence type="ECO:0000256" key="1">
    <source>
        <dbReference type="SAM" id="Phobius"/>
    </source>
</evidence>
<feature type="transmembrane region" description="Helical" evidence="1">
    <location>
        <begin position="389"/>
        <end position="414"/>
    </location>
</feature>
<name>A0A937I0A9_9GAMM</name>
<dbReference type="SUPFAM" id="SSF82714">
    <property type="entry name" value="Multidrug efflux transporter AcrB TolC docking domain, DN and DC subdomains"/>
    <property type="match status" value="1"/>
</dbReference>
<feature type="transmembrane region" description="Helical" evidence="1">
    <location>
        <begin position="243"/>
        <end position="262"/>
    </location>
</feature>
<feature type="transmembrane region" description="Helical" evidence="1">
    <location>
        <begin position="269"/>
        <end position="290"/>
    </location>
</feature>
<reference evidence="2" key="1">
    <citation type="submission" date="2020-10" db="EMBL/GenBank/DDBJ databases">
        <title>Microbiome of the Black Sea water column analyzed by genome centric metagenomics.</title>
        <authorList>
            <person name="Cabello-Yeves P.J."/>
            <person name="Callieri C."/>
            <person name="Picazo A."/>
            <person name="Mehrshad M."/>
            <person name="Haro-Moreno J.M."/>
            <person name="Roda-Garcia J."/>
            <person name="Dzembekova N."/>
            <person name="Slabakova V."/>
            <person name="Slabakova N."/>
            <person name="Moncheva S."/>
            <person name="Rodriguez-Valera F."/>
        </authorList>
    </citation>
    <scope>NUCLEOTIDE SEQUENCE</scope>
    <source>
        <strain evidence="2">BS307-5m-G49</strain>
    </source>
</reference>
<dbReference type="Gene3D" id="3.30.70.1430">
    <property type="entry name" value="Multidrug efflux transporter AcrB pore domain"/>
    <property type="match status" value="1"/>
</dbReference>
<proteinExistence type="predicted"/>
<dbReference type="PANTHER" id="PTHR32063:SF0">
    <property type="entry name" value="SWARMING MOTILITY PROTEIN SWRC"/>
    <property type="match status" value="1"/>
</dbReference>
<feature type="non-terminal residue" evidence="2">
    <location>
        <position position="1"/>
    </location>
</feature>
<dbReference type="Gene3D" id="3.30.2090.10">
    <property type="entry name" value="Multidrug efflux transporter AcrB TolC docking domain, DN and DC subdomains"/>
    <property type="match status" value="1"/>
</dbReference>
<feature type="transmembrane region" description="Helical" evidence="1">
    <location>
        <begin position="302"/>
        <end position="325"/>
    </location>
</feature>
<dbReference type="PANTHER" id="PTHR32063">
    <property type="match status" value="1"/>
</dbReference>
<gene>
    <name evidence="2" type="ORF">ISQ63_03080</name>
</gene>